<sequence>MTTVCPWWVCCCCKIEPVRSHGDNPWAAYAVGTNQGNPASMNVGNRSMRMNNNDLSWGLGTLVWTTQVHNYAPRLYQCHSNAADRQALFEPYVQYIQWLCRKWEQHWNVIGIELLNEPVLGGMPNLKRFLSCRRDLFDFYANVMDSLGKSDPPIRAPLALEDGFGSLGSGSNFMKVLSMIPISSFAKEKLKEWGEKNQLILSIHWYPSGGTLGHLAKVTVEQYVAMGKKESAELMASSPIWVSEFCMLLPEHTAKYLAEFTNAGSPCTTYWQYTDTQYTQSFGWYKYPPEVGRRSVFSRRFFHGERSGMGWGHIHNDHGAPVR</sequence>
<dbReference type="AlphaFoldDB" id="A0A9P1CM45"/>
<dbReference type="SUPFAM" id="SSF51445">
    <property type="entry name" value="(Trans)glycosidases"/>
    <property type="match status" value="1"/>
</dbReference>
<proteinExistence type="predicted"/>
<dbReference type="OrthoDB" id="1887033at2759"/>
<dbReference type="EMBL" id="CAMXCT010001918">
    <property type="protein sequence ID" value="CAI3994179.1"/>
    <property type="molecule type" value="Genomic_DNA"/>
</dbReference>
<accession>A0A9P1CM45</accession>
<gene>
    <name evidence="1" type="ORF">C1SCF055_LOCUS20848</name>
</gene>
<reference evidence="1" key="1">
    <citation type="submission" date="2022-10" db="EMBL/GenBank/DDBJ databases">
        <authorList>
            <person name="Chen Y."/>
            <person name="Dougan E. K."/>
            <person name="Chan C."/>
            <person name="Rhodes N."/>
            <person name="Thang M."/>
        </authorList>
    </citation>
    <scope>NUCLEOTIDE SEQUENCE</scope>
</reference>
<keyword evidence="4" id="KW-1185">Reference proteome</keyword>
<dbReference type="InterPro" id="IPR017853">
    <property type="entry name" value="GH"/>
</dbReference>
<evidence type="ECO:0000313" key="4">
    <source>
        <dbReference type="Proteomes" id="UP001152797"/>
    </source>
</evidence>
<dbReference type="EMBL" id="CAMXCT030001918">
    <property type="protein sequence ID" value="CAL4781491.1"/>
    <property type="molecule type" value="Genomic_DNA"/>
</dbReference>
<comment type="caution">
    <text evidence="1">The sequence shown here is derived from an EMBL/GenBank/DDBJ whole genome shotgun (WGS) entry which is preliminary data.</text>
</comment>
<dbReference type="GO" id="GO:0016787">
    <property type="term" value="F:hydrolase activity"/>
    <property type="evidence" value="ECO:0007669"/>
    <property type="project" value="UniProtKB-KW"/>
</dbReference>
<name>A0A9P1CM45_9DINO</name>
<organism evidence="1">
    <name type="scientific">Cladocopium goreaui</name>
    <dbReference type="NCBI Taxonomy" id="2562237"/>
    <lineage>
        <taxon>Eukaryota</taxon>
        <taxon>Sar</taxon>
        <taxon>Alveolata</taxon>
        <taxon>Dinophyceae</taxon>
        <taxon>Suessiales</taxon>
        <taxon>Symbiodiniaceae</taxon>
        <taxon>Cladocopium</taxon>
    </lineage>
</organism>
<evidence type="ECO:0000313" key="2">
    <source>
        <dbReference type="EMBL" id="CAL1147554.1"/>
    </source>
</evidence>
<evidence type="ECO:0000313" key="3">
    <source>
        <dbReference type="EMBL" id="CAL4781491.1"/>
    </source>
</evidence>
<keyword evidence="3" id="KW-0378">Hydrolase</keyword>
<protein>
    <submittedName>
        <fullName evidence="3">Glycoside hydrolase family 5 domain-containing protein</fullName>
    </submittedName>
</protein>
<dbReference type="Gene3D" id="3.20.20.80">
    <property type="entry name" value="Glycosidases"/>
    <property type="match status" value="1"/>
</dbReference>
<dbReference type="EMBL" id="CAMXCT020001918">
    <property type="protein sequence ID" value="CAL1147554.1"/>
    <property type="molecule type" value="Genomic_DNA"/>
</dbReference>
<reference evidence="2" key="2">
    <citation type="submission" date="2024-04" db="EMBL/GenBank/DDBJ databases">
        <authorList>
            <person name="Chen Y."/>
            <person name="Shah S."/>
            <person name="Dougan E. K."/>
            <person name="Thang M."/>
            <person name="Chan C."/>
        </authorList>
    </citation>
    <scope>NUCLEOTIDE SEQUENCE [LARGE SCALE GENOMIC DNA]</scope>
</reference>
<evidence type="ECO:0000313" key="1">
    <source>
        <dbReference type="EMBL" id="CAI3994179.1"/>
    </source>
</evidence>
<dbReference type="Proteomes" id="UP001152797">
    <property type="component" value="Unassembled WGS sequence"/>
</dbReference>